<evidence type="ECO:0000313" key="2">
    <source>
        <dbReference type="Proteomes" id="UP000465035"/>
    </source>
</evidence>
<reference evidence="1 2" key="1">
    <citation type="submission" date="2019-12" db="EMBL/GenBank/DDBJ databases">
        <title>Lactobacillus hilgardii FLUB.</title>
        <authorList>
            <person name="Gustaw K."/>
        </authorList>
    </citation>
    <scope>NUCLEOTIDE SEQUENCE [LARGE SCALE GENOMIC DNA]</scope>
    <source>
        <strain evidence="1 2">FLUB</strain>
    </source>
</reference>
<dbReference type="AlphaFoldDB" id="A0A6P1E6A5"/>
<dbReference type="RefSeq" id="WP_147605405.1">
    <property type="nucleotide sequence ID" value="NZ_CP047121.1"/>
</dbReference>
<accession>A0A6P1E6A5</accession>
<name>A0A6P1E6A5_LENHI</name>
<organism evidence="1 2">
    <name type="scientific">Lentilactobacillus hilgardii</name>
    <name type="common">Lactobacillus hilgardii</name>
    <dbReference type="NCBI Taxonomy" id="1588"/>
    <lineage>
        <taxon>Bacteria</taxon>
        <taxon>Bacillati</taxon>
        <taxon>Bacillota</taxon>
        <taxon>Bacilli</taxon>
        <taxon>Lactobacillales</taxon>
        <taxon>Lactobacillaceae</taxon>
        <taxon>Lentilactobacillus</taxon>
    </lineage>
</organism>
<evidence type="ECO:0000313" key="1">
    <source>
        <dbReference type="EMBL" id="QHB52817.1"/>
    </source>
</evidence>
<gene>
    <name evidence="1" type="ORF">GQR93_11750</name>
</gene>
<dbReference type="Pfam" id="PF22398">
    <property type="entry name" value="DUF6978"/>
    <property type="match status" value="1"/>
</dbReference>
<dbReference type="EMBL" id="CP047121">
    <property type="protein sequence ID" value="QHB52817.1"/>
    <property type="molecule type" value="Genomic_DNA"/>
</dbReference>
<sequence length="146" mass="17113">MDLGGLTDNEVKELLQSLKRCTRQIPEDMPLIGRIKDDTPVVDFKNHIEYFLHRYRNPFDSKRFSLHIRFQQTNDHLIRIDIHNGTHRNPDGTLIPENHMHVYHFVKGLRKDVIAIPLPAEIHNITSLFAALEDFLAYTNVTEYPK</sequence>
<dbReference type="InterPro" id="IPR053916">
    <property type="entry name" value="DUF6978"/>
</dbReference>
<dbReference type="Proteomes" id="UP000465035">
    <property type="component" value="Chromosome"/>
</dbReference>
<protein>
    <submittedName>
        <fullName evidence="1">Uncharacterized protein</fullName>
    </submittedName>
</protein>
<proteinExistence type="predicted"/>
<dbReference type="GeneID" id="69059047"/>